<gene>
    <name evidence="1" type="ORF">EYE40_12780</name>
</gene>
<dbReference type="AlphaFoldDB" id="A0A4Q9GVC8"/>
<accession>A0A4Q9GVC8</accession>
<name>A0A4Q9GVC8_9MICO</name>
<proteinExistence type="predicted"/>
<reference evidence="2" key="1">
    <citation type="submission" date="2019-02" db="EMBL/GenBank/DDBJ databases">
        <title>Glaciihabitans arcticus sp. nov., a psychrotolerant bacterium isolated from polar soil.</title>
        <authorList>
            <person name="Dahal R.H."/>
        </authorList>
    </citation>
    <scope>NUCLEOTIDE SEQUENCE [LARGE SCALE GENOMIC DNA]</scope>
    <source>
        <strain evidence="2">RP-3-7</strain>
    </source>
</reference>
<sequence>MSDLDALLLALPGVVSLYATEPAVARSARELVSGTRALVEVSPERIVANVAVDASAQAPVTAAAIADAIRATLPYGATTEIVVRISRVSLD</sequence>
<dbReference type="EMBL" id="SISG01000001">
    <property type="protein sequence ID" value="TBN58194.1"/>
    <property type="molecule type" value="Genomic_DNA"/>
</dbReference>
<protein>
    <submittedName>
        <fullName evidence="1">Uncharacterized protein</fullName>
    </submittedName>
</protein>
<keyword evidence="2" id="KW-1185">Reference proteome</keyword>
<evidence type="ECO:0000313" key="2">
    <source>
        <dbReference type="Proteomes" id="UP000294194"/>
    </source>
</evidence>
<evidence type="ECO:0000313" key="1">
    <source>
        <dbReference type="EMBL" id="TBN58194.1"/>
    </source>
</evidence>
<organism evidence="1 2">
    <name type="scientific">Glaciihabitans arcticus</name>
    <dbReference type="NCBI Taxonomy" id="2668039"/>
    <lineage>
        <taxon>Bacteria</taxon>
        <taxon>Bacillati</taxon>
        <taxon>Actinomycetota</taxon>
        <taxon>Actinomycetes</taxon>
        <taxon>Micrococcales</taxon>
        <taxon>Microbacteriaceae</taxon>
        <taxon>Glaciihabitans</taxon>
    </lineage>
</organism>
<comment type="caution">
    <text evidence="1">The sequence shown here is derived from an EMBL/GenBank/DDBJ whole genome shotgun (WGS) entry which is preliminary data.</text>
</comment>
<dbReference type="RefSeq" id="WP_130982301.1">
    <property type="nucleotide sequence ID" value="NZ_SISG01000001.1"/>
</dbReference>
<dbReference type="Proteomes" id="UP000294194">
    <property type="component" value="Unassembled WGS sequence"/>
</dbReference>